<name>A0A809RQ61_9PROT</name>
<dbReference type="EMBL" id="AP021857">
    <property type="protein sequence ID" value="BBO21762.1"/>
    <property type="molecule type" value="Genomic_DNA"/>
</dbReference>
<organism evidence="2 3">
    <name type="scientific">Candidatus Desulfobacillus denitrificans</name>
    <dbReference type="NCBI Taxonomy" id="2608985"/>
    <lineage>
        <taxon>Bacteria</taxon>
        <taxon>Pseudomonadati</taxon>
        <taxon>Pseudomonadota</taxon>
        <taxon>Betaproteobacteria</taxon>
        <taxon>Candidatus Desulfobacillus</taxon>
    </lineage>
</organism>
<accession>A0A809RQ61</accession>
<feature type="domain" description="HigA2-like helix-turn-helix" evidence="1">
    <location>
        <begin position="15"/>
        <end position="94"/>
    </location>
</feature>
<evidence type="ECO:0000313" key="2">
    <source>
        <dbReference type="EMBL" id="BBO21762.1"/>
    </source>
</evidence>
<gene>
    <name evidence="2" type="ORF">DSYM_24610</name>
</gene>
<dbReference type="Proteomes" id="UP000662914">
    <property type="component" value="Chromosome"/>
</dbReference>
<proteinExistence type="predicted"/>
<dbReference type="Gene3D" id="1.10.260.40">
    <property type="entry name" value="lambda repressor-like DNA-binding domains"/>
    <property type="match status" value="1"/>
</dbReference>
<evidence type="ECO:0000313" key="3">
    <source>
        <dbReference type="Proteomes" id="UP000662914"/>
    </source>
</evidence>
<evidence type="ECO:0000259" key="1">
    <source>
        <dbReference type="Pfam" id="PF13744"/>
    </source>
</evidence>
<dbReference type="InterPro" id="IPR010982">
    <property type="entry name" value="Lambda_DNA-bd_dom_sf"/>
</dbReference>
<dbReference type="GO" id="GO:0003677">
    <property type="term" value="F:DNA binding"/>
    <property type="evidence" value="ECO:0007669"/>
    <property type="project" value="InterPro"/>
</dbReference>
<dbReference type="AlphaFoldDB" id="A0A809RQ61"/>
<dbReference type="SUPFAM" id="SSF47413">
    <property type="entry name" value="lambda repressor-like DNA-binding domains"/>
    <property type="match status" value="1"/>
</dbReference>
<dbReference type="KEGG" id="ddz:DSYM_24610"/>
<dbReference type="InterPro" id="IPR039554">
    <property type="entry name" value="HigA2-like_HTH"/>
</dbReference>
<reference evidence="2" key="1">
    <citation type="journal article" name="DNA Res.">
        <title>The physiological potential of anammox bacteria as revealed by their core genome structure.</title>
        <authorList>
            <person name="Okubo T."/>
            <person name="Toyoda A."/>
            <person name="Fukuhara K."/>
            <person name="Uchiyama I."/>
            <person name="Harigaya Y."/>
            <person name="Kuroiwa M."/>
            <person name="Suzuki T."/>
            <person name="Murakami Y."/>
            <person name="Suwa Y."/>
            <person name="Takami H."/>
        </authorList>
    </citation>
    <scope>NUCLEOTIDE SEQUENCE</scope>
    <source>
        <strain evidence="2">317325-3</strain>
    </source>
</reference>
<protein>
    <submittedName>
        <fullName evidence="2">Transcriptional regulator</fullName>
    </submittedName>
</protein>
<dbReference type="Pfam" id="PF13744">
    <property type="entry name" value="HTH_37"/>
    <property type="match status" value="1"/>
</dbReference>
<sequence length="111" mass="12508">MAKKAEKVEVGTGDVFRDLGFADAGERKLRVQLAMRLNDLIKERRLTQAAVAEIFGIPQPHVSELRHYKLKRFSSERLLHFITQLDRDVEIVIRPKSANRASGLVSVLVAA</sequence>